<evidence type="ECO:0000313" key="7">
    <source>
        <dbReference type="EMBL" id="GFH59132.1"/>
    </source>
</evidence>
<comment type="subcellular location">
    <subcellularLocation>
        <location evidence="1">Nucleus</location>
    </subcellularLocation>
</comment>
<comment type="caution">
    <text evidence="7">The sequence shown here is derived from an EMBL/GenBank/DDBJ whole genome shotgun (WGS) entry which is preliminary data.</text>
</comment>
<dbReference type="GO" id="GO:0030896">
    <property type="term" value="C:checkpoint clamp complex"/>
    <property type="evidence" value="ECO:0007669"/>
    <property type="project" value="TreeGrafter"/>
</dbReference>
<feature type="compositionally biased region" description="Low complexity" evidence="6">
    <location>
        <begin position="481"/>
        <end position="495"/>
    </location>
</feature>
<feature type="region of interest" description="Disordered" evidence="6">
    <location>
        <begin position="84"/>
        <end position="126"/>
    </location>
</feature>
<dbReference type="EMBL" id="BLLK01000062">
    <property type="protein sequence ID" value="GFH59132.1"/>
    <property type="molecule type" value="Genomic_DNA"/>
</dbReference>
<reference evidence="7 8" key="1">
    <citation type="journal article" date="2021" name="Sci. Rep.">
        <title>The genome of the diatom Chaetoceros tenuissimus carries an ancient integrated fragment of an extant virus.</title>
        <authorList>
            <person name="Hongo Y."/>
            <person name="Kimura K."/>
            <person name="Takaki Y."/>
            <person name="Yoshida Y."/>
            <person name="Baba S."/>
            <person name="Kobayashi G."/>
            <person name="Nagasaki K."/>
            <person name="Hano T."/>
            <person name="Tomaru Y."/>
        </authorList>
    </citation>
    <scope>NUCLEOTIDE SEQUENCE [LARGE SCALE GENOMIC DNA]</scope>
    <source>
        <strain evidence="7 8">NIES-3715</strain>
    </source>
</reference>
<dbReference type="GO" id="GO:0000077">
    <property type="term" value="P:DNA damage checkpoint signaling"/>
    <property type="evidence" value="ECO:0007669"/>
    <property type="project" value="InterPro"/>
</dbReference>
<feature type="compositionally biased region" description="Polar residues" evidence="6">
    <location>
        <begin position="84"/>
        <end position="104"/>
    </location>
</feature>
<evidence type="ECO:0000256" key="2">
    <source>
        <dbReference type="ARBA" id="ARBA00010991"/>
    </source>
</evidence>
<dbReference type="Pfam" id="PF02144">
    <property type="entry name" value="Rad1"/>
    <property type="match status" value="1"/>
</dbReference>
<dbReference type="Proteomes" id="UP001054902">
    <property type="component" value="Unassembled WGS sequence"/>
</dbReference>
<accession>A0AAD3HCU4</accession>
<name>A0AAD3HCU4_9STRA</name>
<feature type="region of interest" description="Disordered" evidence="6">
    <location>
        <begin position="429"/>
        <end position="620"/>
    </location>
</feature>
<dbReference type="PANTHER" id="PTHR10870">
    <property type="entry name" value="CELL CYCLE CHECKPOINT PROTEIN RAD1"/>
    <property type="match status" value="1"/>
</dbReference>
<dbReference type="GO" id="GO:0006281">
    <property type="term" value="P:DNA repair"/>
    <property type="evidence" value="ECO:0007669"/>
    <property type="project" value="UniProtKB-KW"/>
</dbReference>
<gene>
    <name evidence="7" type="ORF">CTEN210_15608</name>
</gene>
<protein>
    <submittedName>
        <fullName evidence="7">Uncharacterized protein</fullName>
    </submittedName>
</protein>
<dbReference type="Gene3D" id="3.70.10.10">
    <property type="match status" value="1"/>
</dbReference>
<feature type="compositionally biased region" description="Acidic residues" evidence="6">
    <location>
        <begin position="558"/>
        <end position="584"/>
    </location>
</feature>
<evidence type="ECO:0000256" key="4">
    <source>
        <dbReference type="ARBA" id="ARBA00023204"/>
    </source>
</evidence>
<feature type="compositionally biased region" description="Basic and acidic residues" evidence="6">
    <location>
        <begin position="496"/>
        <end position="514"/>
    </location>
</feature>
<feature type="compositionally biased region" description="Polar residues" evidence="6">
    <location>
        <begin position="111"/>
        <end position="121"/>
    </location>
</feature>
<evidence type="ECO:0000256" key="1">
    <source>
        <dbReference type="ARBA" id="ARBA00004123"/>
    </source>
</evidence>
<dbReference type="AlphaFoldDB" id="A0AAD3HCU4"/>
<keyword evidence="8" id="KW-1185">Reference proteome</keyword>
<evidence type="ECO:0000256" key="6">
    <source>
        <dbReference type="SAM" id="MobiDB-lite"/>
    </source>
</evidence>
<sequence>MPSRLYPASQDEEESFMSPSASQDQNFTSTPVAYTNDASPQRPPSVHDDESTDGGLLFSCRCESTRAVATLLSCLRNVSMASNASGVPSLSSMQSATQSLLPSSTDRRLTQGGNSTNDHSSGTGGGTGKMQYASVFCSEKGLTFQVHGVGRQSRATVDLSAGMFTEYHVAEQTVIIDNEESQDVQNANEATPSSNGERYEVIKGGEFGINLSTVLGCLLVLGPASLDRTTLCLSFDSSEAIFKIELLEDVGLIAGGGVIISNCAIPGMSVEDDFDDEVDGHESGLDYAFRSSPVVARARVQSEFLKGAITELTNVSGAASVTVGISTTGLELATFGHCTECHVVVPFRGNHPEVFISCETEETNDEIQARSYPMSNFLVGMRGLEIAHETCISINANGMIAIQHQVLNKVGNGDPCYVDFIMGCLEDENDDYNDEEDHASQLPTRSQSQYSTGSGVHESRYNQTYSQSDEEVQIPQRENNRQSQSSSRRTVSSQRHPVESESQESEKQDDRNEDSQGLSQDSNGPNLFAAVASFSSQKRDPKPIRNTKRRLNDLSTREDEDDNDDNDDQSESSEEAEFEFEESLDVTATLETSRRRSLDDDGEEDSVSSPQLMYGDTNLE</sequence>
<organism evidence="7 8">
    <name type="scientific">Chaetoceros tenuissimus</name>
    <dbReference type="NCBI Taxonomy" id="426638"/>
    <lineage>
        <taxon>Eukaryota</taxon>
        <taxon>Sar</taxon>
        <taxon>Stramenopiles</taxon>
        <taxon>Ochrophyta</taxon>
        <taxon>Bacillariophyta</taxon>
        <taxon>Coscinodiscophyceae</taxon>
        <taxon>Chaetocerotophycidae</taxon>
        <taxon>Chaetocerotales</taxon>
        <taxon>Chaetocerotaceae</taxon>
        <taxon>Chaetoceros</taxon>
    </lineage>
</organism>
<keyword evidence="3" id="KW-0227">DNA damage</keyword>
<feature type="region of interest" description="Disordered" evidence="6">
    <location>
        <begin position="1"/>
        <end position="52"/>
    </location>
</feature>
<comment type="similarity">
    <text evidence="2">Belongs to the rad1 family.</text>
</comment>
<evidence type="ECO:0000313" key="8">
    <source>
        <dbReference type="Proteomes" id="UP001054902"/>
    </source>
</evidence>
<proteinExistence type="inferred from homology"/>
<feature type="compositionally biased region" description="Polar residues" evidence="6">
    <location>
        <begin position="441"/>
        <end position="454"/>
    </location>
</feature>
<keyword evidence="5" id="KW-0539">Nucleus</keyword>
<feature type="compositionally biased region" description="Polar residues" evidence="6">
    <location>
        <begin position="515"/>
        <end position="525"/>
    </location>
</feature>
<dbReference type="PANTHER" id="PTHR10870:SF0">
    <property type="entry name" value="CELL CYCLE CHECKPOINT PROTEIN RAD1"/>
    <property type="match status" value="1"/>
</dbReference>
<keyword evidence="4" id="KW-0234">DNA repair</keyword>
<evidence type="ECO:0000256" key="3">
    <source>
        <dbReference type="ARBA" id="ARBA00022763"/>
    </source>
</evidence>
<evidence type="ECO:0000256" key="5">
    <source>
        <dbReference type="ARBA" id="ARBA00023242"/>
    </source>
</evidence>
<dbReference type="InterPro" id="IPR003021">
    <property type="entry name" value="Rad1_Rec1_Rad17"/>
</dbReference>
<feature type="compositionally biased region" description="Polar residues" evidence="6">
    <location>
        <begin position="17"/>
        <end position="39"/>
    </location>
</feature>